<evidence type="ECO:0000259" key="9">
    <source>
        <dbReference type="PROSITE" id="PS51747"/>
    </source>
</evidence>
<evidence type="ECO:0000256" key="3">
    <source>
        <dbReference type="ARBA" id="ARBA00022694"/>
    </source>
</evidence>
<dbReference type="GO" id="GO:0002100">
    <property type="term" value="P:tRNA wobble adenosine to inosine editing"/>
    <property type="evidence" value="ECO:0007669"/>
    <property type="project" value="UniProtKB-UniRule"/>
</dbReference>
<organism evidence="10 11">
    <name type="scientific">Bibersteinia trehalosi Y31</name>
    <dbReference type="NCBI Taxonomy" id="1261658"/>
    <lineage>
        <taxon>Bacteria</taxon>
        <taxon>Pseudomonadati</taxon>
        <taxon>Pseudomonadota</taxon>
        <taxon>Gammaproteobacteria</taxon>
        <taxon>Pasteurellales</taxon>
        <taxon>Pasteurellaceae</taxon>
        <taxon>Bibersteinia</taxon>
    </lineage>
</organism>
<dbReference type="Proteomes" id="UP000078358">
    <property type="component" value="Unassembled WGS sequence"/>
</dbReference>
<dbReference type="InterPro" id="IPR016193">
    <property type="entry name" value="Cytidine_deaminase-like"/>
</dbReference>
<name>A0A179CZN8_BIBTR</name>
<protein>
    <recommendedName>
        <fullName evidence="8">tRNA-specific adenosine deaminase</fullName>
        <ecNumber evidence="8">3.5.4.33</ecNumber>
    </recommendedName>
</protein>
<feature type="active site" description="Proton donor" evidence="8">
    <location>
        <position position="70"/>
    </location>
</feature>
<feature type="binding site" evidence="8">
    <location>
        <position position="101"/>
    </location>
    <ligand>
        <name>Zn(2+)</name>
        <dbReference type="ChEBI" id="CHEBI:29105"/>
        <note>catalytic</note>
    </ligand>
</feature>
<comment type="catalytic activity">
    <reaction evidence="7 8">
        <text>adenosine(34) in tRNA + H2O + H(+) = inosine(34) in tRNA + NH4(+)</text>
        <dbReference type="Rhea" id="RHEA:43168"/>
        <dbReference type="Rhea" id="RHEA-COMP:10373"/>
        <dbReference type="Rhea" id="RHEA-COMP:10374"/>
        <dbReference type="ChEBI" id="CHEBI:15377"/>
        <dbReference type="ChEBI" id="CHEBI:15378"/>
        <dbReference type="ChEBI" id="CHEBI:28938"/>
        <dbReference type="ChEBI" id="CHEBI:74411"/>
        <dbReference type="ChEBI" id="CHEBI:82852"/>
        <dbReference type="EC" id="3.5.4.33"/>
    </reaction>
</comment>
<comment type="similarity">
    <text evidence="1">Belongs to the cytidine and deoxycytidylate deaminase family. ADAT2 subfamily.</text>
</comment>
<keyword evidence="3 8" id="KW-0819">tRNA processing</keyword>
<proteinExistence type="inferred from homology"/>
<dbReference type="CDD" id="cd01285">
    <property type="entry name" value="nucleoside_deaminase"/>
    <property type="match status" value="1"/>
</dbReference>
<comment type="subunit">
    <text evidence="2 8">Homodimer.</text>
</comment>
<dbReference type="EC" id="3.5.4.33" evidence="8"/>
<dbReference type="Pfam" id="PF00383">
    <property type="entry name" value="dCMP_cyt_deam_1"/>
    <property type="match status" value="1"/>
</dbReference>
<dbReference type="EMBL" id="JACI01000002">
    <property type="protein sequence ID" value="OAQ14761.1"/>
    <property type="molecule type" value="Genomic_DNA"/>
</dbReference>
<comment type="function">
    <text evidence="8">Catalyzes the deamination of adenosine to inosine at the wobble position 34 of tRNA(Arg2).</text>
</comment>
<dbReference type="Gene3D" id="3.40.140.10">
    <property type="entry name" value="Cytidine Deaminase, domain 2"/>
    <property type="match status" value="1"/>
</dbReference>
<evidence type="ECO:0000313" key="10">
    <source>
        <dbReference type="EMBL" id="OAQ14761.1"/>
    </source>
</evidence>
<reference evidence="10 11" key="1">
    <citation type="submission" date="2014-01" db="EMBL/GenBank/DDBJ databases">
        <authorList>
            <person name="Zuccon D."/>
        </authorList>
    </citation>
    <scope>NUCLEOTIDE SEQUENCE [LARGE SCALE GENOMIC DNA]</scope>
    <source>
        <strain evidence="10 11">Y31</strain>
    </source>
</reference>
<dbReference type="InterPro" id="IPR016192">
    <property type="entry name" value="APOBEC/CMP_deaminase_Zn-bd"/>
</dbReference>
<dbReference type="FunFam" id="3.40.140.10:FF:000005">
    <property type="entry name" value="tRNA-specific adenosine deaminase"/>
    <property type="match status" value="1"/>
</dbReference>
<feature type="binding site" evidence="8">
    <location>
        <position position="98"/>
    </location>
    <ligand>
        <name>Zn(2+)</name>
        <dbReference type="ChEBI" id="CHEBI:29105"/>
        <note>catalytic</note>
    </ligand>
</feature>
<dbReference type="RefSeq" id="WP_064318987.1">
    <property type="nucleotide sequence ID" value="NZ_JACI01000002.1"/>
</dbReference>
<dbReference type="NCBIfam" id="NF008113">
    <property type="entry name" value="PRK10860.1"/>
    <property type="match status" value="1"/>
</dbReference>
<dbReference type="PROSITE" id="PS00903">
    <property type="entry name" value="CYT_DCMP_DEAMINASES_1"/>
    <property type="match status" value="1"/>
</dbReference>
<dbReference type="PANTHER" id="PTHR11079:SF202">
    <property type="entry name" value="TRNA-SPECIFIC ADENOSINE DEAMINASE"/>
    <property type="match status" value="1"/>
</dbReference>
<dbReference type="InterPro" id="IPR028883">
    <property type="entry name" value="tRNA_aden_deaminase"/>
</dbReference>
<dbReference type="SUPFAM" id="SSF53927">
    <property type="entry name" value="Cytidine deaminase-like"/>
    <property type="match status" value="1"/>
</dbReference>
<dbReference type="InterPro" id="IPR002125">
    <property type="entry name" value="CMP_dCMP_dom"/>
</dbReference>
<dbReference type="GO" id="GO:0008270">
    <property type="term" value="F:zinc ion binding"/>
    <property type="evidence" value="ECO:0007669"/>
    <property type="project" value="UniProtKB-UniRule"/>
</dbReference>
<evidence type="ECO:0000256" key="7">
    <source>
        <dbReference type="ARBA" id="ARBA00048045"/>
    </source>
</evidence>
<sequence>MFIQSKQTFCNLTLAEQDHYFMQQALNLADKAEEMGEIPVGAVLVTKAGEIIGEGFNLTISSNDPTAHAEIQAIRMAAAKIQNYRLMDCTLYVTLEPCPMCAGAILHSRIGRLVFGAMDYKTGAVGSRYHLFEDYKMNHALEIRGGVMAEHCREKISAFFKKRRAEKKQKRQQCL</sequence>
<keyword evidence="5 8" id="KW-0378">Hydrolase</keyword>
<evidence type="ECO:0000313" key="11">
    <source>
        <dbReference type="Proteomes" id="UP000078358"/>
    </source>
</evidence>
<gene>
    <name evidence="8" type="primary">tadA</name>
    <name evidence="10" type="ORF">F480_10585</name>
</gene>
<dbReference type="PROSITE" id="PS51747">
    <property type="entry name" value="CYT_DCMP_DEAMINASES_2"/>
    <property type="match status" value="1"/>
</dbReference>
<evidence type="ECO:0000256" key="8">
    <source>
        <dbReference type="HAMAP-Rule" id="MF_00972"/>
    </source>
</evidence>
<keyword evidence="6 8" id="KW-0862">Zinc</keyword>
<comment type="caution">
    <text evidence="10">The sequence shown here is derived from an EMBL/GenBank/DDBJ whole genome shotgun (WGS) entry which is preliminary data.</text>
</comment>
<comment type="cofactor">
    <cofactor evidence="8">
        <name>Zn(2+)</name>
        <dbReference type="ChEBI" id="CHEBI:29105"/>
    </cofactor>
    <text evidence="8">Binds 1 zinc ion per subunit.</text>
</comment>
<evidence type="ECO:0000256" key="5">
    <source>
        <dbReference type="ARBA" id="ARBA00022801"/>
    </source>
</evidence>
<evidence type="ECO:0000256" key="6">
    <source>
        <dbReference type="ARBA" id="ARBA00022833"/>
    </source>
</evidence>
<dbReference type="PANTHER" id="PTHR11079">
    <property type="entry name" value="CYTOSINE DEAMINASE FAMILY MEMBER"/>
    <property type="match status" value="1"/>
</dbReference>
<evidence type="ECO:0000256" key="2">
    <source>
        <dbReference type="ARBA" id="ARBA00011738"/>
    </source>
</evidence>
<keyword evidence="4 8" id="KW-0479">Metal-binding</keyword>
<dbReference type="GO" id="GO:0052717">
    <property type="term" value="F:tRNA-specific adenosine-34 deaminase activity"/>
    <property type="evidence" value="ECO:0007669"/>
    <property type="project" value="UniProtKB-UniRule"/>
</dbReference>
<dbReference type="AlphaFoldDB" id="A0A179CZN8"/>
<dbReference type="PATRIC" id="fig|1261658.3.peg.2118"/>
<accession>A0A179CZN8</accession>
<feature type="binding site" evidence="8">
    <location>
        <position position="68"/>
    </location>
    <ligand>
        <name>Zn(2+)</name>
        <dbReference type="ChEBI" id="CHEBI:29105"/>
        <note>catalytic</note>
    </ligand>
</feature>
<feature type="domain" description="CMP/dCMP-type deaminase" evidence="9">
    <location>
        <begin position="16"/>
        <end position="142"/>
    </location>
</feature>
<evidence type="ECO:0000256" key="1">
    <source>
        <dbReference type="ARBA" id="ARBA00010669"/>
    </source>
</evidence>
<evidence type="ECO:0000256" key="4">
    <source>
        <dbReference type="ARBA" id="ARBA00022723"/>
    </source>
</evidence>
<dbReference type="HAMAP" id="MF_00972">
    <property type="entry name" value="tRNA_aden_deaminase"/>
    <property type="match status" value="1"/>
</dbReference>